<dbReference type="PANTHER" id="PTHR42754:SF1">
    <property type="entry name" value="LIPOPROTEIN"/>
    <property type="match status" value="1"/>
</dbReference>
<evidence type="ECO:0000256" key="1">
    <source>
        <dbReference type="ARBA" id="ARBA00022729"/>
    </source>
</evidence>
<reference evidence="5" key="1">
    <citation type="submission" date="2017-01" db="EMBL/GenBank/DDBJ databases">
        <authorList>
            <person name="Varghese N."/>
            <person name="Submissions S."/>
        </authorList>
    </citation>
    <scope>NUCLEOTIDE SEQUENCE [LARGE SCALE GENOMIC DNA]</scope>
    <source>
        <strain evidence="5">DSM 17126</strain>
    </source>
</reference>
<proteinExistence type="predicted"/>
<sequence length="539" mass="57528">MKKTLFLSFFLLIHHFSTAQQAPAIEWAVCLGDIGTESACVDFNTSNRLYGLPVAHTPDGGYILAGNTNSNGGYISGVHGSGNAQDMWVVKTDSHGNFQWQKALGGTGYDSAAALALTSDGGYIIAGYSTVDDGDVPIYFGSRDIWIVKLDGAGNKLWTQNLGTTDDEKAYSIQQTSDGGFIVAGAIYAAGVSPVTRYNMVAIKTDPNGNIEWRKSFGGSDDEVAYSVKQTTGGGYILAGSTQTKNNGDVSGNHTYWSSSDAAYLASRDAWVVKLNAQGTLQWQKCLGGTGEDNAYSIQQTTDGGYILAGYSNSTNGDVTGNHGNNDFWVVKMNSSGGLEWQKSMGGSQTDMAHFIKQTPDGGYIVTGISFSANGDVTDHHGNNNTNDYWVVKMDASGNKSWTKSLGGTNGDSAYSLDLTQDGGYVIAGTTNSVNGDVVGMHPNSSATDFWLVKLGAGNLGTEEAKPSKNISLHPNPVKDILHFSEELSSIEVYTSDGKIVYEILSGQQINLHHLPANIYFLHGINKEGKKIVKKIVKQ</sequence>
<dbReference type="OrthoDB" id="9811934at2"/>
<dbReference type="AlphaFoldDB" id="A0A1N7IRC5"/>
<feature type="domain" description="Secretion system C-terminal sorting" evidence="3">
    <location>
        <begin position="474"/>
        <end position="537"/>
    </location>
</feature>
<dbReference type="PANTHER" id="PTHR42754">
    <property type="entry name" value="ENDOGLUCANASE"/>
    <property type="match status" value="1"/>
</dbReference>
<evidence type="ECO:0000313" key="5">
    <source>
        <dbReference type="Proteomes" id="UP000186373"/>
    </source>
</evidence>
<dbReference type="NCBIfam" id="TIGR04183">
    <property type="entry name" value="Por_Secre_tail"/>
    <property type="match status" value="1"/>
</dbReference>
<gene>
    <name evidence="4" type="ORF">SAMN05421639_104450</name>
</gene>
<dbReference type="InterPro" id="IPR026444">
    <property type="entry name" value="Secre_tail"/>
</dbReference>
<dbReference type="EMBL" id="FTNY01000004">
    <property type="protein sequence ID" value="SIS39633.1"/>
    <property type="molecule type" value="Genomic_DNA"/>
</dbReference>
<feature type="chain" id="PRO_5012862538" evidence="2">
    <location>
        <begin position="20"/>
        <end position="539"/>
    </location>
</feature>
<accession>A0A1N7IRC5</accession>
<name>A0A1N7IRC5_9FLAO</name>
<protein>
    <submittedName>
        <fullName evidence="4">Por secretion system C-terminal sorting domain-containing protein</fullName>
    </submittedName>
</protein>
<dbReference type="Proteomes" id="UP000186373">
    <property type="component" value="Unassembled WGS sequence"/>
</dbReference>
<organism evidence="4 5">
    <name type="scientific">Chryseobacterium shigense</name>
    <dbReference type="NCBI Taxonomy" id="297244"/>
    <lineage>
        <taxon>Bacteria</taxon>
        <taxon>Pseudomonadati</taxon>
        <taxon>Bacteroidota</taxon>
        <taxon>Flavobacteriia</taxon>
        <taxon>Flavobacteriales</taxon>
        <taxon>Weeksellaceae</taxon>
        <taxon>Chryseobacterium group</taxon>
        <taxon>Chryseobacterium</taxon>
    </lineage>
</organism>
<dbReference type="SUPFAM" id="SSF50993">
    <property type="entry name" value="Peptidase/esterase 'gauge' domain"/>
    <property type="match status" value="1"/>
</dbReference>
<keyword evidence="1 2" id="KW-0732">Signal</keyword>
<evidence type="ECO:0000259" key="3">
    <source>
        <dbReference type="Pfam" id="PF18962"/>
    </source>
</evidence>
<keyword evidence="5" id="KW-1185">Reference proteome</keyword>
<evidence type="ECO:0000256" key="2">
    <source>
        <dbReference type="SAM" id="SignalP"/>
    </source>
</evidence>
<feature type="signal peptide" evidence="2">
    <location>
        <begin position="1"/>
        <end position="19"/>
    </location>
</feature>
<evidence type="ECO:0000313" key="4">
    <source>
        <dbReference type="EMBL" id="SIS39633.1"/>
    </source>
</evidence>
<dbReference type="RefSeq" id="WP_076508548.1">
    <property type="nucleotide sequence ID" value="NZ_FTNY01000004.1"/>
</dbReference>
<dbReference type="Pfam" id="PF18962">
    <property type="entry name" value="Por_Secre_tail"/>
    <property type="match status" value="1"/>
</dbReference>